<keyword evidence="2" id="KW-1185">Reference proteome</keyword>
<organism evidence="1 2">
    <name type="scientific">Cetraspora pellucida</name>
    <dbReference type="NCBI Taxonomy" id="1433469"/>
    <lineage>
        <taxon>Eukaryota</taxon>
        <taxon>Fungi</taxon>
        <taxon>Fungi incertae sedis</taxon>
        <taxon>Mucoromycota</taxon>
        <taxon>Glomeromycotina</taxon>
        <taxon>Glomeromycetes</taxon>
        <taxon>Diversisporales</taxon>
        <taxon>Gigasporaceae</taxon>
        <taxon>Cetraspora</taxon>
    </lineage>
</organism>
<evidence type="ECO:0000313" key="1">
    <source>
        <dbReference type="EMBL" id="CAG8498249.1"/>
    </source>
</evidence>
<accession>A0ACA9KXG1</accession>
<evidence type="ECO:0000313" key="2">
    <source>
        <dbReference type="Proteomes" id="UP000789366"/>
    </source>
</evidence>
<proteinExistence type="predicted"/>
<dbReference type="EMBL" id="CAJVPW010002072">
    <property type="protein sequence ID" value="CAG8498249.1"/>
    <property type="molecule type" value="Genomic_DNA"/>
</dbReference>
<sequence length="99" mass="11462">MPSDKYNSRSRFNKSTRRNRCLVRTSQSVACVNTSPVRPPSPPTAEEQMIHEGFAFNSCQASHDSAEMCCREKRTSELSLEKQYFEKLDFRKLRNIKEG</sequence>
<name>A0ACA9KXG1_9GLOM</name>
<reference evidence="1" key="1">
    <citation type="submission" date="2021-06" db="EMBL/GenBank/DDBJ databases">
        <authorList>
            <person name="Kallberg Y."/>
            <person name="Tangrot J."/>
            <person name="Rosling A."/>
        </authorList>
    </citation>
    <scope>NUCLEOTIDE SEQUENCE</scope>
    <source>
        <strain evidence="1">28 12/20/2015</strain>
    </source>
</reference>
<protein>
    <submittedName>
        <fullName evidence="1">1537_t:CDS:1</fullName>
    </submittedName>
</protein>
<feature type="non-terminal residue" evidence="1">
    <location>
        <position position="99"/>
    </location>
</feature>
<dbReference type="Proteomes" id="UP000789366">
    <property type="component" value="Unassembled WGS sequence"/>
</dbReference>
<comment type="caution">
    <text evidence="1">The sequence shown here is derived from an EMBL/GenBank/DDBJ whole genome shotgun (WGS) entry which is preliminary data.</text>
</comment>
<gene>
    <name evidence="1" type="ORF">SPELUC_LOCUS2885</name>
</gene>